<dbReference type="OrthoDB" id="408631at2759"/>
<dbReference type="EMBL" id="KI440853">
    <property type="protein sequence ID" value="ERS95512.1"/>
    <property type="molecule type" value="Genomic_DNA"/>
</dbReference>
<protein>
    <recommendedName>
        <fullName evidence="5">Carboxylesterase type B domain-containing protein</fullName>
    </recommendedName>
</protein>
<dbReference type="HOGENOM" id="CLU_006586_10_7_1"/>
<evidence type="ECO:0000256" key="4">
    <source>
        <dbReference type="SAM" id="Phobius"/>
    </source>
</evidence>
<name>U7PJ02_SPOS1</name>
<evidence type="ECO:0000256" key="1">
    <source>
        <dbReference type="ARBA" id="ARBA00005964"/>
    </source>
</evidence>
<dbReference type="Proteomes" id="UP000018087">
    <property type="component" value="Unassembled WGS sequence"/>
</dbReference>
<dbReference type="PANTHER" id="PTHR11559">
    <property type="entry name" value="CARBOXYLESTERASE"/>
    <property type="match status" value="1"/>
</dbReference>
<feature type="compositionally biased region" description="Acidic residues" evidence="3">
    <location>
        <begin position="39"/>
        <end position="69"/>
    </location>
</feature>
<keyword evidence="4" id="KW-1133">Transmembrane helix</keyword>
<proteinExistence type="inferred from homology"/>
<dbReference type="Gene3D" id="3.40.50.1820">
    <property type="entry name" value="alpha/beta hydrolase"/>
    <property type="match status" value="1"/>
</dbReference>
<dbReference type="eggNOG" id="KOG1516">
    <property type="taxonomic scope" value="Eukaryota"/>
</dbReference>
<keyword evidence="4" id="KW-0812">Transmembrane</keyword>
<keyword evidence="2" id="KW-0378">Hydrolase</keyword>
<dbReference type="GO" id="GO:0016787">
    <property type="term" value="F:hydrolase activity"/>
    <property type="evidence" value="ECO:0007669"/>
    <property type="project" value="UniProtKB-KW"/>
</dbReference>
<dbReference type="Pfam" id="PF00135">
    <property type="entry name" value="COesterase"/>
    <property type="match status" value="1"/>
</dbReference>
<dbReference type="STRING" id="1391915.U7PJ02"/>
<evidence type="ECO:0000313" key="6">
    <source>
        <dbReference type="EMBL" id="ERS95512.1"/>
    </source>
</evidence>
<dbReference type="PROSITE" id="PS00941">
    <property type="entry name" value="CARBOXYLESTERASE_B_2"/>
    <property type="match status" value="1"/>
</dbReference>
<keyword evidence="7" id="KW-1185">Reference proteome</keyword>
<feature type="transmembrane region" description="Helical" evidence="4">
    <location>
        <begin position="111"/>
        <end position="131"/>
    </location>
</feature>
<dbReference type="PROSITE" id="PS00122">
    <property type="entry name" value="CARBOXYLESTERASE_B_1"/>
    <property type="match status" value="1"/>
</dbReference>
<feature type="region of interest" description="Disordered" evidence="3">
    <location>
        <begin position="1"/>
        <end position="105"/>
    </location>
</feature>
<keyword evidence="4" id="KW-0472">Membrane</keyword>
<evidence type="ECO:0000259" key="5">
    <source>
        <dbReference type="Pfam" id="PF00135"/>
    </source>
</evidence>
<dbReference type="SUPFAM" id="SSF53474">
    <property type="entry name" value="alpha/beta-Hydrolases"/>
    <property type="match status" value="1"/>
</dbReference>
<reference evidence="7" key="1">
    <citation type="journal article" date="2014" name="Genome Announc.">
        <title>Genome sequence of the pathogenic fungus Sporothrix schenckii (ATCC 58251).</title>
        <authorList>
            <person name="Cuomo C.A."/>
            <person name="Rodriguez-Del Valle N."/>
            <person name="Perez-Sanchez L."/>
            <person name="Abouelleil A."/>
            <person name="Goldberg J."/>
            <person name="Young S."/>
            <person name="Zeng Q."/>
            <person name="Birren B.W."/>
        </authorList>
    </citation>
    <scope>NUCLEOTIDE SEQUENCE [LARGE SCALE GENOMIC DNA]</scope>
    <source>
        <strain evidence="7">ATCC 58251 / de Perez 2211183</strain>
    </source>
</reference>
<evidence type="ECO:0000256" key="3">
    <source>
        <dbReference type="SAM" id="MobiDB-lite"/>
    </source>
</evidence>
<gene>
    <name evidence="6" type="ORF">HMPREF1624_08028</name>
</gene>
<comment type="similarity">
    <text evidence="1">Belongs to the type-B carboxylesterase/lipase family.</text>
</comment>
<evidence type="ECO:0000313" key="7">
    <source>
        <dbReference type="Proteomes" id="UP000018087"/>
    </source>
</evidence>
<feature type="domain" description="Carboxylesterase type B" evidence="5">
    <location>
        <begin position="174"/>
        <end position="697"/>
    </location>
</feature>
<evidence type="ECO:0000256" key="2">
    <source>
        <dbReference type="ARBA" id="ARBA00022801"/>
    </source>
</evidence>
<dbReference type="InterPro" id="IPR002018">
    <property type="entry name" value="CarbesteraseB"/>
</dbReference>
<accession>U7PJ02</accession>
<dbReference type="ESTHER" id="spos1-u7pj02">
    <property type="family name" value="Fungal_carboxylesterase_lipase"/>
</dbReference>
<dbReference type="InterPro" id="IPR029058">
    <property type="entry name" value="AB_hydrolase_fold"/>
</dbReference>
<dbReference type="InterPro" id="IPR019819">
    <property type="entry name" value="Carboxylesterase_B_CS"/>
</dbReference>
<dbReference type="InterPro" id="IPR019826">
    <property type="entry name" value="Carboxylesterase_B_AS"/>
</dbReference>
<dbReference type="InterPro" id="IPR050309">
    <property type="entry name" value="Type-B_Carboxylest/Lipase"/>
</dbReference>
<organism evidence="6 7">
    <name type="scientific">Sporothrix schenckii (strain ATCC 58251 / de Perez 2211183)</name>
    <name type="common">Rose-picker's disease fungus</name>
    <dbReference type="NCBI Taxonomy" id="1391915"/>
    <lineage>
        <taxon>Eukaryota</taxon>
        <taxon>Fungi</taxon>
        <taxon>Dikarya</taxon>
        <taxon>Ascomycota</taxon>
        <taxon>Pezizomycotina</taxon>
        <taxon>Sordariomycetes</taxon>
        <taxon>Sordariomycetidae</taxon>
        <taxon>Ophiostomatales</taxon>
        <taxon>Ophiostomataceae</taxon>
        <taxon>Sporothrix</taxon>
    </lineage>
</organism>
<dbReference type="AlphaFoldDB" id="U7PJ02"/>
<sequence length="745" mass="78706">MADRKGGRTAADQSDAHAAETIRLLSRGPSNGRGGGNDHDEDEFDDDVDSNLDSADENADGDSYLDDSGGDNASSSRHSSERGPLARGGAGVGTTRAQQNEHLRRRRRRTAGLLCVITVVLLFALAIAAGIDRRHKNGDNDDGGGVGPRVNLGYAQYAGTRLPKVYPPSSDGGSDHDTRANPIAVNKFLGMRYAAPPVGARRWQAPAPPDNETAVQAATDFRPICLGMGADPAPGSGQAEDCLFVNVWAPASAMAKDGAHAADETANSKGVPVWVFIQGGGYVANSNPNIDGADVVARSGGHVVFVNFSYRVGLYGFLAAPGTAATDADVVPNAGLLDQRALLAWVQEHIHRFGGDPQHVVVHGGSAGAGSVALHTVAYGGHDDGLFVGAVAQSVFVPTLPTCADVTYKFWRAVHAVCPDLEDGDDDNNNKAVGDAVACLRKTPVELLQQRANVPSSFQFRGNASTEGPGVAGFYWGPCVDGDLIVDRPSVLFRQGRYVHVPMLYGVASDEGTILVANAASQDDVVGFIVSNYPGLGPAGEAGTAASVIAQHYPQAPAVPQHAPWFPTLAHVYGEVTFVCPAVNTLDAVAAVPAEKSAAPRPALFAYRYAMQDPGLMAAGLGTVHMMDAAAVFGPRNVICCPPASYFRPDDGSTSPEEDRNGNPGLVPVMMDYFISFVRSLDPNTHKSPHAADWVPWGRPEERTDADRRQRLVVYTGGHQAMETVPDDQSARCRVWLDLADRLEQ</sequence>